<evidence type="ECO:0000256" key="3">
    <source>
        <dbReference type="ARBA" id="ARBA00022598"/>
    </source>
</evidence>
<evidence type="ECO:0000256" key="6">
    <source>
        <dbReference type="ARBA" id="ARBA00022840"/>
    </source>
</evidence>
<keyword evidence="2 8" id="KW-0963">Cytoplasm</keyword>
<dbReference type="PANTHER" id="PTHR43033:SF1">
    <property type="entry name" value="TRNA(ILE)-LYSIDINE SYNTHASE-RELATED"/>
    <property type="match status" value="1"/>
</dbReference>
<feature type="domain" description="Lysidine-tRNA(Ile) synthetase C-terminal" evidence="9">
    <location>
        <begin position="354"/>
        <end position="420"/>
    </location>
</feature>
<dbReference type="SUPFAM" id="SSF52402">
    <property type="entry name" value="Adenine nucleotide alpha hydrolases-like"/>
    <property type="match status" value="1"/>
</dbReference>
<dbReference type="InterPro" id="IPR014729">
    <property type="entry name" value="Rossmann-like_a/b/a_fold"/>
</dbReference>
<dbReference type="NCBIfam" id="TIGR02432">
    <property type="entry name" value="lysidine_TilS_N"/>
    <property type="match status" value="1"/>
</dbReference>
<dbReference type="SMART" id="SM00977">
    <property type="entry name" value="TilS_C"/>
    <property type="match status" value="1"/>
</dbReference>
<reference evidence="10 11" key="1">
    <citation type="journal article" date="2018" name="Vet. Microbiol.">
        <title>Characterisation of Staphylococcus felis isolated from cats using whole genome sequencing.</title>
        <authorList>
            <person name="Worthing K."/>
            <person name="Pang S."/>
            <person name="Trott D.J."/>
            <person name="Abraham S."/>
            <person name="Coombs G.W."/>
            <person name="Jordan D."/>
            <person name="McIntyre L."/>
            <person name="Davies M.R."/>
            <person name="Norris J."/>
        </authorList>
    </citation>
    <scope>NUCLEOTIDE SEQUENCE [LARGE SCALE GENOMIC DNA]</scope>
    <source>
        <strain evidence="10 11">F9</strain>
    </source>
</reference>
<evidence type="ECO:0000256" key="2">
    <source>
        <dbReference type="ARBA" id="ARBA00022490"/>
    </source>
</evidence>
<evidence type="ECO:0000256" key="8">
    <source>
        <dbReference type="HAMAP-Rule" id="MF_01161"/>
    </source>
</evidence>
<dbReference type="CDD" id="cd01992">
    <property type="entry name" value="TilS_N"/>
    <property type="match status" value="1"/>
</dbReference>
<organism evidence="10 11">
    <name type="scientific">Staphylococcus felis</name>
    <dbReference type="NCBI Taxonomy" id="46127"/>
    <lineage>
        <taxon>Bacteria</taxon>
        <taxon>Bacillati</taxon>
        <taxon>Bacillota</taxon>
        <taxon>Bacilli</taxon>
        <taxon>Bacillales</taxon>
        <taxon>Staphylococcaceae</taxon>
        <taxon>Staphylococcus</taxon>
    </lineage>
</organism>
<dbReference type="AlphaFoldDB" id="A0A3E0IPP7"/>
<dbReference type="OrthoDB" id="9807403at2"/>
<comment type="catalytic activity">
    <reaction evidence="7 8">
        <text>cytidine(34) in tRNA(Ile2) + L-lysine + ATP = lysidine(34) in tRNA(Ile2) + AMP + diphosphate + H(+)</text>
        <dbReference type="Rhea" id="RHEA:43744"/>
        <dbReference type="Rhea" id="RHEA-COMP:10625"/>
        <dbReference type="Rhea" id="RHEA-COMP:10670"/>
        <dbReference type="ChEBI" id="CHEBI:15378"/>
        <dbReference type="ChEBI" id="CHEBI:30616"/>
        <dbReference type="ChEBI" id="CHEBI:32551"/>
        <dbReference type="ChEBI" id="CHEBI:33019"/>
        <dbReference type="ChEBI" id="CHEBI:82748"/>
        <dbReference type="ChEBI" id="CHEBI:83665"/>
        <dbReference type="ChEBI" id="CHEBI:456215"/>
        <dbReference type="EC" id="6.3.4.19"/>
    </reaction>
</comment>
<evidence type="ECO:0000256" key="7">
    <source>
        <dbReference type="ARBA" id="ARBA00048539"/>
    </source>
</evidence>
<dbReference type="Pfam" id="PF01171">
    <property type="entry name" value="ATP_bind_3"/>
    <property type="match status" value="1"/>
</dbReference>
<protein>
    <recommendedName>
        <fullName evidence="8">tRNA(Ile)-lysidine synthase</fullName>
        <ecNumber evidence="8">6.3.4.19</ecNumber>
    </recommendedName>
    <alternativeName>
        <fullName evidence="8">tRNA(Ile)-2-lysyl-cytidine synthase</fullName>
    </alternativeName>
    <alternativeName>
        <fullName evidence="8">tRNA(Ile)-lysidine synthetase</fullName>
    </alternativeName>
</protein>
<comment type="caution">
    <text evidence="8">Lacks conserved residue(s) required for the propagation of feature annotation.</text>
</comment>
<dbReference type="EMBL" id="QKXQ01000294">
    <property type="protein sequence ID" value="REH95555.1"/>
    <property type="molecule type" value="Genomic_DNA"/>
</dbReference>
<keyword evidence="4 8" id="KW-0819">tRNA processing</keyword>
<dbReference type="Pfam" id="PF11734">
    <property type="entry name" value="TilS_C"/>
    <property type="match status" value="1"/>
</dbReference>
<comment type="subcellular location">
    <subcellularLocation>
        <location evidence="1 8">Cytoplasm</location>
    </subcellularLocation>
</comment>
<dbReference type="InterPro" id="IPR012094">
    <property type="entry name" value="tRNA_Ile_lys_synt"/>
</dbReference>
<proteinExistence type="inferred from homology"/>
<dbReference type="GO" id="GO:0006400">
    <property type="term" value="P:tRNA modification"/>
    <property type="evidence" value="ECO:0007669"/>
    <property type="project" value="UniProtKB-UniRule"/>
</dbReference>
<evidence type="ECO:0000313" key="10">
    <source>
        <dbReference type="EMBL" id="REH95555.1"/>
    </source>
</evidence>
<evidence type="ECO:0000256" key="5">
    <source>
        <dbReference type="ARBA" id="ARBA00022741"/>
    </source>
</evidence>
<dbReference type="SUPFAM" id="SSF56037">
    <property type="entry name" value="PheT/TilS domain"/>
    <property type="match status" value="1"/>
</dbReference>
<dbReference type="InterPro" id="IPR011063">
    <property type="entry name" value="TilS/TtcA_N"/>
</dbReference>
<dbReference type="Gene3D" id="3.40.50.620">
    <property type="entry name" value="HUPs"/>
    <property type="match status" value="1"/>
</dbReference>
<sequence>MIKPVWKNTDHLVLAVSTGIDSMVLLHQLIHHYRETYRQLSCVHVHHGLREASDHEAAFIERYCQAHHIPIYIHHLDLEDVVIAGRSIQNEARKRRYAWFDAMMARLEGNCLLTAHHQDDQLETIFYRIFTGRSTRSPLGMNDHEKRKDYQLIRPLIHTTKQQIRDYQSQYHVPYYEDESNQSNDYVRNDIRNRILPTIAKNPQLQNEQLLKLYDMQVSAQVLIRQQAFRFIDEHVKKDLNRIIISRNEFNQELIHVKMKILDYCISQFDEVTSITEKAYHDWFEKLDSQVAQTALMHTNKWHAYIVYDKLILTANDAREFTTQKVHITKPGWYDFGDYRIHIMPQLFETNDAFWIRTRYNGDRVVLHSGHHKKVSRLMIDAKVPTLLRERMPIVVDASNRILAVGHLYIRDRYANTIHIQYLGDDINEK</sequence>
<comment type="function">
    <text evidence="8">Ligates lysine onto the cytidine present at position 34 of the AUA codon-specific tRNA(Ile) that contains the anticodon CAU, in an ATP-dependent manner. Cytidine is converted to lysidine, thus changing the amino acid specificity of the tRNA from methionine to isoleucine.</text>
</comment>
<comment type="caution">
    <text evidence="10">The sequence shown here is derived from an EMBL/GenBank/DDBJ whole genome shotgun (WGS) entry which is preliminary data.</text>
</comment>
<comment type="similarity">
    <text evidence="8">Belongs to the tRNA(Ile)-lysidine synthase family.</text>
</comment>
<dbReference type="GO" id="GO:0005737">
    <property type="term" value="C:cytoplasm"/>
    <property type="evidence" value="ECO:0007669"/>
    <property type="project" value="UniProtKB-SubCell"/>
</dbReference>
<gene>
    <name evidence="8 10" type="primary">tilS</name>
    <name evidence="10" type="ORF">DOS83_06270</name>
</gene>
<name>A0A3E0IPP7_9STAP</name>
<evidence type="ECO:0000256" key="4">
    <source>
        <dbReference type="ARBA" id="ARBA00022694"/>
    </source>
</evidence>
<dbReference type="GO" id="GO:0032267">
    <property type="term" value="F:tRNA(Ile)-lysidine synthase activity"/>
    <property type="evidence" value="ECO:0007669"/>
    <property type="project" value="UniProtKB-EC"/>
</dbReference>
<dbReference type="EC" id="6.3.4.19" evidence="8"/>
<dbReference type="Proteomes" id="UP000256562">
    <property type="component" value="Unassembled WGS sequence"/>
</dbReference>
<dbReference type="GO" id="GO:0005524">
    <property type="term" value="F:ATP binding"/>
    <property type="evidence" value="ECO:0007669"/>
    <property type="project" value="UniProtKB-KW"/>
</dbReference>
<dbReference type="HAMAP" id="MF_01161">
    <property type="entry name" value="tRNA_Ile_lys_synt"/>
    <property type="match status" value="1"/>
</dbReference>
<dbReference type="RefSeq" id="WP_116094318.1">
    <property type="nucleotide sequence ID" value="NZ_QKXN01000052.1"/>
</dbReference>
<keyword evidence="6" id="KW-0067">ATP-binding</keyword>
<evidence type="ECO:0000313" key="11">
    <source>
        <dbReference type="Proteomes" id="UP000256562"/>
    </source>
</evidence>
<dbReference type="InterPro" id="IPR012796">
    <property type="entry name" value="Lysidine-tRNA-synth_C"/>
</dbReference>
<dbReference type="InterPro" id="IPR012795">
    <property type="entry name" value="tRNA_Ile_lys_synt_N"/>
</dbReference>
<dbReference type="PANTHER" id="PTHR43033">
    <property type="entry name" value="TRNA(ILE)-LYSIDINE SYNTHASE-RELATED"/>
    <property type="match status" value="1"/>
</dbReference>
<keyword evidence="5" id="KW-0547">Nucleotide-binding</keyword>
<evidence type="ECO:0000256" key="1">
    <source>
        <dbReference type="ARBA" id="ARBA00004496"/>
    </source>
</evidence>
<dbReference type="NCBIfam" id="TIGR02433">
    <property type="entry name" value="lysidine_TilS_C"/>
    <property type="match status" value="1"/>
</dbReference>
<evidence type="ECO:0000259" key="9">
    <source>
        <dbReference type="SMART" id="SM00977"/>
    </source>
</evidence>
<keyword evidence="3 8" id="KW-0436">Ligase</keyword>
<accession>A0A3E0IPP7</accession>